<protein>
    <submittedName>
        <fullName evidence="1">Uncharacterized protein</fullName>
    </submittedName>
</protein>
<accession>A0A4C1ZIA4</accession>
<evidence type="ECO:0000313" key="1">
    <source>
        <dbReference type="EMBL" id="GBP86649.1"/>
    </source>
</evidence>
<keyword evidence="2" id="KW-1185">Reference proteome</keyword>
<comment type="caution">
    <text evidence="1">The sequence shown here is derived from an EMBL/GenBank/DDBJ whole genome shotgun (WGS) entry which is preliminary data.</text>
</comment>
<reference evidence="1 2" key="1">
    <citation type="journal article" date="2019" name="Commun. Biol.">
        <title>The bagworm genome reveals a unique fibroin gene that provides high tensile strength.</title>
        <authorList>
            <person name="Kono N."/>
            <person name="Nakamura H."/>
            <person name="Ohtoshi R."/>
            <person name="Tomita M."/>
            <person name="Numata K."/>
            <person name="Arakawa K."/>
        </authorList>
    </citation>
    <scope>NUCLEOTIDE SEQUENCE [LARGE SCALE GENOMIC DNA]</scope>
</reference>
<organism evidence="1 2">
    <name type="scientific">Eumeta variegata</name>
    <name type="common">Bagworm moth</name>
    <name type="synonym">Eumeta japonica</name>
    <dbReference type="NCBI Taxonomy" id="151549"/>
    <lineage>
        <taxon>Eukaryota</taxon>
        <taxon>Metazoa</taxon>
        <taxon>Ecdysozoa</taxon>
        <taxon>Arthropoda</taxon>
        <taxon>Hexapoda</taxon>
        <taxon>Insecta</taxon>
        <taxon>Pterygota</taxon>
        <taxon>Neoptera</taxon>
        <taxon>Endopterygota</taxon>
        <taxon>Lepidoptera</taxon>
        <taxon>Glossata</taxon>
        <taxon>Ditrysia</taxon>
        <taxon>Tineoidea</taxon>
        <taxon>Psychidae</taxon>
        <taxon>Oiketicinae</taxon>
        <taxon>Eumeta</taxon>
    </lineage>
</organism>
<sequence>MGGDYSVVACVCSLALYEFNKIKTPTAPPTIDPSKRHSGGRQPGVFASRLARSTLDSPKRFVYQLRIAFSRRKVAAPPARCQSIAIDEIPHSHSIRTWSNSFRCAFITCSLPTLPSSISSSSDTQEAGSALVIPIELRVSMSGDDRLFSDVSQADNASTSSKQVDFSCEPSSPVFTAGDHISMRAYSASLTSSVEYF</sequence>
<evidence type="ECO:0000313" key="2">
    <source>
        <dbReference type="Proteomes" id="UP000299102"/>
    </source>
</evidence>
<dbReference type="EMBL" id="BGZK01001805">
    <property type="protein sequence ID" value="GBP86649.1"/>
    <property type="molecule type" value="Genomic_DNA"/>
</dbReference>
<name>A0A4C1ZIA4_EUMVA</name>
<dbReference type="Proteomes" id="UP000299102">
    <property type="component" value="Unassembled WGS sequence"/>
</dbReference>
<dbReference type="AlphaFoldDB" id="A0A4C1ZIA4"/>
<gene>
    <name evidence="1" type="ORF">EVAR_81949_1</name>
</gene>
<proteinExistence type="predicted"/>